<dbReference type="SUPFAM" id="SSF53649">
    <property type="entry name" value="Alkaline phosphatase-like"/>
    <property type="match status" value="1"/>
</dbReference>
<dbReference type="InterPro" id="IPR052701">
    <property type="entry name" value="GAG_Ulvan_Degrading_Sulfatases"/>
</dbReference>
<dbReference type="EC" id="3.1.6.6" evidence="3"/>
<feature type="region of interest" description="Disordered" evidence="1">
    <location>
        <begin position="43"/>
        <end position="66"/>
    </location>
</feature>
<feature type="compositionally biased region" description="Low complexity" evidence="1">
    <location>
        <begin position="46"/>
        <end position="66"/>
    </location>
</feature>
<gene>
    <name evidence="3" type="primary">betC</name>
    <name evidence="3" type="ORF">ENSA7_09840</name>
</gene>
<keyword evidence="3" id="KW-0378">Hydrolase</keyword>
<dbReference type="PANTHER" id="PTHR43751:SF3">
    <property type="entry name" value="SULFATASE N-TERMINAL DOMAIN-CONTAINING PROTEIN"/>
    <property type="match status" value="1"/>
</dbReference>
<organism evidence="3 4">
    <name type="scientific">Enhygromyxa salina</name>
    <dbReference type="NCBI Taxonomy" id="215803"/>
    <lineage>
        <taxon>Bacteria</taxon>
        <taxon>Pseudomonadati</taxon>
        <taxon>Myxococcota</taxon>
        <taxon>Polyangia</taxon>
        <taxon>Nannocystales</taxon>
        <taxon>Nannocystaceae</taxon>
        <taxon>Enhygromyxa</taxon>
    </lineage>
</organism>
<protein>
    <submittedName>
        <fullName evidence="3">Choline-sulfatase</fullName>
        <ecNumber evidence="3">3.1.6.6</ecNumber>
    </submittedName>
</protein>
<dbReference type="Proteomes" id="UP000238823">
    <property type="component" value="Unassembled WGS sequence"/>
</dbReference>
<name>A0A2S9YW62_9BACT</name>
<dbReference type="GO" id="GO:0047753">
    <property type="term" value="F:choline-sulfatase activity"/>
    <property type="evidence" value="ECO:0007669"/>
    <property type="project" value="UniProtKB-EC"/>
</dbReference>
<dbReference type="Gene3D" id="3.40.720.10">
    <property type="entry name" value="Alkaline Phosphatase, subunit A"/>
    <property type="match status" value="1"/>
</dbReference>
<proteinExistence type="predicted"/>
<dbReference type="Pfam" id="PF00884">
    <property type="entry name" value="Sulfatase"/>
    <property type="match status" value="1"/>
</dbReference>
<dbReference type="AlphaFoldDB" id="A0A2S9YW62"/>
<accession>A0A2S9YW62</accession>
<dbReference type="EMBL" id="PVNL01000029">
    <property type="protein sequence ID" value="PRQ09292.1"/>
    <property type="molecule type" value="Genomic_DNA"/>
</dbReference>
<comment type="caution">
    <text evidence="3">The sequence shown here is derived from an EMBL/GenBank/DDBJ whole genome shotgun (WGS) entry which is preliminary data.</text>
</comment>
<evidence type="ECO:0000256" key="1">
    <source>
        <dbReference type="SAM" id="MobiDB-lite"/>
    </source>
</evidence>
<feature type="domain" description="Sulfatase N-terminal" evidence="2">
    <location>
        <begin position="438"/>
        <end position="722"/>
    </location>
</feature>
<evidence type="ECO:0000259" key="2">
    <source>
        <dbReference type="Pfam" id="PF00884"/>
    </source>
</evidence>
<evidence type="ECO:0000313" key="4">
    <source>
        <dbReference type="Proteomes" id="UP000238823"/>
    </source>
</evidence>
<dbReference type="InterPro" id="IPR017850">
    <property type="entry name" value="Alkaline_phosphatase_core_sf"/>
</dbReference>
<dbReference type="InterPro" id="IPR000917">
    <property type="entry name" value="Sulfatase_N"/>
</dbReference>
<evidence type="ECO:0000313" key="3">
    <source>
        <dbReference type="EMBL" id="PRQ09292.1"/>
    </source>
</evidence>
<sequence>MREPERANRLSVWTSVWLRRPFALLGLICALCMVLAVPACKRERPTPASADGSDSSAPAPAPRLAPVSKVESADAWQDLIAQRPSAVVIRGGRVWIDLGHPSAHKHLQLAAAGSPWRLAQDLGDRRAALLVGLSGALDIPLDGALSPALNPDTPYTPKPGEVVPEGEPPPPTRGLAVAITMRAMAPDQSVTVLWEERPLANLHVSQEWERRTLSLPNDVVVTGENRLRLHFRNVAPLPEGQPSPDRDVAPAEVSVSAAIESVEVGTLAAIKAGAPDLKVGNDYVIRSLGDDVEFEVPADRSLVYYLVPPRRARLRVEVAGRGSLEVLASTDADHRHGRPPVQLLSQPLRATGRSASVDLSGYGETPTRLEIRVRSTRGQADAAIERDSQGRASHGGALFTELDIVARRAMPVDRRDRTPRDVYVLALEGVRPDDLLDGALGVLPKSPSYPAVARFLADALVFERAYTLGAAAVPAHAGLLTSVVPPGHLTVRGTFVAEGQSTLAEVLDRAGYFTSSVSANAYFSNERGLTQGFADDQILERSNTRGNDGQKVVLGMLDEINQRPSPRFVYGVLNDAQAPYDPPSEVLAEAGVFPPEGAPAQHRTHMWVGRVRTGKIEPDRAQLEYVRRLYRGELQVIDLALGLLLDGLAERDELDEAVIVLVGLHGEEFLEHGGAGHGSTLYEESIHVPLAIRAPKLLAPGRVEAPIDLLDLSPTLTDLLGVEYDPRWQGESLVPLIDDPQPPPRLVVSYLGDGSRAAIIGEHKFVLGPGRGRESQHFYDLAADPEELSDRIAEGGVALRMVRMALAWQLPEQPQWNRPRWGTGANLAPAFALDHGL</sequence>
<dbReference type="PANTHER" id="PTHR43751">
    <property type="entry name" value="SULFATASE"/>
    <property type="match status" value="1"/>
</dbReference>
<reference evidence="3 4" key="1">
    <citation type="submission" date="2018-03" db="EMBL/GenBank/DDBJ databases">
        <title>Draft Genome Sequences of the Obligatory Marine Myxobacteria Enhygromyxa salina SWB007.</title>
        <authorList>
            <person name="Poehlein A."/>
            <person name="Moghaddam J.A."/>
            <person name="Harms H."/>
            <person name="Alanjari M."/>
            <person name="Koenig G.M."/>
            <person name="Daniel R."/>
            <person name="Schaeberle T.F."/>
        </authorList>
    </citation>
    <scope>NUCLEOTIDE SEQUENCE [LARGE SCALE GENOMIC DNA]</scope>
    <source>
        <strain evidence="3 4">SWB007</strain>
    </source>
</reference>